<dbReference type="OrthoDB" id="18781at2759"/>
<dbReference type="SUPFAM" id="SSF52540">
    <property type="entry name" value="P-loop containing nucleoside triphosphate hydrolases"/>
    <property type="match status" value="1"/>
</dbReference>
<name>A0A9P4GCL7_9PLEO</name>
<dbReference type="InterPro" id="IPR011992">
    <property type="entry name" value="EF-hand-dom_pair"/>
</dbReference>
<gene>
    <name evidence="7" type="ORF">K460DRAFT_357151</name>
</gene>
<dbReference type="Pfam" id="PF00270">
    <property type="entry name" value="DEAD"/>
    <property type="match status" value="1"/>
</dbReference>
<evidence type="ECO:0000259" key="6">
    <source>
        <dbReference type="PROSITE" id="PS51194"/>
    </source>
</evidence>
<dbReference type="SMART" id="SM00487">
    <property type="entry name" value="DEXDc"/>
    <property type="match status" value="1"/>
</dbReference>
<dbReference type="PROSITE" id="PS50222">
    <property type="entry name" value="EF_HAND_2"/>
    <property type="match status" value="2"/>
</dbReference>
<dbReference type="RefSeq" id="XP_040785986.1">
    <property type="nucleotide sequence ID" value="XM_040932011.1"/>
</dbReference>
<dbReference type="PANTHER" id="PTHR47957">
    <property type="entry name" value="ATP-DEPENDENT HELICASE HRQ1"/>
    <property type="match status" value="1"/>
</dbReference>
<dbReference type="Proteomes" id="UP000800039">
    <property type="component" value="Unassembled WGS sequence"/>
</dbReference>
<dbReference type="GO" id="GO:0036297">
    <property type="term" value="P:interstrand cross-link repair"/>
    <property type="evidence" value="ECO:0007669"/>
    <property type="project" value="TreeGrafter"/>
</dbReference>
<dbReference type="CDD" id="cd00051">
    <property type="entry name" value="EFh"/>
    <property type="match status" value="1"/>
</dbReference>
<dbReference type="InterPro" id="IPR002048">
    <property type="entry name" value="EF_hand_dom"/>
</dbReference>
<keyword evidence="1" id="KW-0547">Nucleotide-binding</keyword>
<keyword evidence="7" id="KW-0378">Hydrolase</keyword>
<dbReference type="InterPro" id="IPR014939">
    <property type="entry name" value="CDT1_Gemini-bd-like"/>
</dbReference>
<evidence type="ECO:0000256" key="3">
    <source>
        <dbReference type="SAM" id="MobiDB-lite"/>
    </source>
</evidence>
<dbReference type="Pfam" id="PF09369">
    <property type="entry name" value="MZB"/>
    <property type="match status" value="1"/>
</dbReference>
<dbReference type="GO" id="GO:0006289">
    <property type="term" value="P:nucleotide-excision repair"/>
    <property type="evidence" value="ECO:0007669"/>
    <property type="project" value="TreeGrafter"/>
</dbReference>
<reference evidence="7" key="1">
    <citation type="submission" date="2020-01" db="EMBL/GenBank/DDBJ databases">
        <authorList>
            <consortium name="DOE Joint Genome Institute"/>
            <person name="Haridas S."/>
            <person name="Albert R."/>
            <person name="Binder M."/>
            <person name="Bloem J."/>
            <person name="Labutti K."/>
            <person name="Salamov A."/>
            <person name="Andreopoulos B."/>
            <person name="Baker S.E."/>
            <person name="Barry K."/>
            <person name="Bills G."/>
            <person name="Bluhm B.H."/>
            <person name="Cannon C."/>
            <person name="Castanera R."/>
            <person name="Culley D.E."/>
            <person name="Daum C."/>
            <person name="Ezra D."/>
            <person name="Gonzalez J.B."/>
            <person name="Henrissat B."/>
            <person name="Kuo A."/>
            <person name="Liang C."/>
            <person name="Lipzen A."/>
            <person name="Lutzoni F."/>
            <person name="Magnuson J."/>
            <person name="Mondo S."/>
            <person name="Nolan M."/>
            <person name="Ohm R."/>
            <person name="Pangilinan J."/>
            <person name="Park H.-J."/>
            <person name="Ramirez L."/>
            <person name="Alfaro M."/>
            <person name="Sun H."/>
            <person name="Tritt A."/>
            <person name="Yoshinaga Y."/>
            <person name="Zwiers L.-H."/>
            <person name="Turgeon B.G."/>
            <person name="Goodwin S.B."/>
            <person name="Spatafora J.W."/>
            <person name="Crous P.W."/>
            <person name="Grigoriev I.V."/>
        </authorList>
    </citation>
    <scope>NUCLEOTIDE SEQUENCE</scope>
    <source>
        <strain evidence="7">CBS 394.84</strain>
    </source>
</reference>
<evidence type="ECO:0000313" key="8">
    <source>
        <dbReference type="Proteomes" id="UP000800039"/>
    </source>
</evidence>
<dbReference type="InterPro" id="IPR027417">
    <property type="entry name" value="P-loop_NTPase"/>
</dbReference>
<sequence>MPRLKAASVSDQVIRKRKRTIRNEDAVPETTPVPEGVQAGEELNETTQETTTTTTTVPTKTVDGGKKPRRIAKAKNGTGKPPLARHGSSTLVETAIPWPEHFTKLAQVHRALNLVYTFCCTRKNLATTLETLRTTVEGHIKRELVIEDVAQITALIPKAINFAYVDEAMLQINLMGSEDNLQGRRAQDYVILMPEPDKGEHKEVLLFEFIDGDLKRQVQHKKTGEPTKATTTLRNEDLKMPVFSQKQMMNLIEKRNVKFTSAVNAFLNQCADEGADAVEKINEISVSFVPLPTGSRDSTPGLEKSRIPATIPTERKSIPEILNEIKTLEWYTGQIVPDGHRVFDPQEPIYGDLNFVMSQNLVNALYNTRNIEQLYAHQAEAINNLYDGHNVIVSTSTSSGKSLIYQIPVLHQLEQEPNTRAMYIFPTKALAQDQRKSMKALLRFMPGFEDVLVETFDGDTPMSDRNYIRDEARIVFTNPDMLHITILPQEDAWRSFLQNLRFVVVDELHVYNGLFGAHMAFIMRRLRRVCAAVGNRHVKFISCSATVANPEQHMKTIFGVEEVKLTDFDGSPSGRKEFLCWNTPFKDPGDPTSGRGDCMAETAKLFCQLMLRGVRAIAFCRVRKQCEALLAAVRTELTNLERTEVIARVMSYRGGYTPQDRREIEREMFDGKLCGIVATSALELGVDIGSLDAVVTVGFPYTIANLRQQSGRAGRRNKDSLSVLVGDCFPTDQYYMSNPDEIFTKPNCALQVDLENMLVLEGHVQCAAHELPINIETDQAYFGPLLPKIARERMRRDKEGFYYCNERFLPQPSRSVAIRDTEEDHFAIIDITNGKNMVLEELEASRAFFTLYDGGIFLHQGNTYLVKEFSQERMLAKVEYVKVDWTTQQRDYTDIDPVETEAIRRIPGSRSKAFYGPIKIQQIVYGFFKIDKKRRILDAVQVDNPPIILFSKGMWLDVPKSAMDILKSRRLNIAAGIHAAEHAVLSLMPNFVISMPGDVRTECKVPEKEFARKESQRKRPARLTFYDAKGGAGGSGISTKAFEFIDTLLAQACQRLQTCHCLEGCLECCNDDACKQANQVMSKAGAMVIIMCLLGKEKEIDIDALPWGEEDSVQAGIETVVEASEVRLAGGGIAGGLDEQMVRAKMVDDSPLVTRATAAPTLGGQYLRSTHVVAPAQKPQKQPLQTTDRPSQCIHNFLGSFSIYVVVNIFFLNTEHNGKQDPFPLTRNHMGPLCASRWLASRARLNQSRCSSDDRATRAAIPCFERVLHGFQTSTCLHSTLNGFFFIFYQARLATTTQLAKKRTAMDNNHQASTNYREAFQLFDKRGNGRVDRGALGDLLRACGQNPTLAEITDLERGVGTDFDFETFSKILNRPGGFREPFDIEEYIRGFQVFDKDRSGFVGKGQIKYILTNLGEKMSEEEVDELFKSTIDASNNEVDYREFVKTIAEN</sequence>
<evidence type="ECO:0000313" key="7">
    <source>
        <dbReference type="EMBL" id="KAF1843423.1"/>
    </source>
</evidence>
<evidence type="ECO:0000256" key="1">
    <source>
        <dbReference type="ARBA" id="ARBA00022741"/>
    </source>
</evidence>
<organism evidence="7 8">
    <name type="scientific">Cucurbitaria berberidis CBS 394.84</name>
    <dbReference type="NCBI Taxonomy" id="1168544"/>
    <lineage>
        <taxon>Eukaryota</taxon>
        <taxon>Fungi</taxon>
        <taxon>Dikarya</taxon>
        <taxon>Ascomycota</taxon>
        <taxon>Pezizomycotina</taxon>
        <taxon>Dothideomycetes</taxon>
        <taxon>Pleosporomycetidae</taxon>
        <taxon>Pleosporales</taxon>
        <taxon>Pleosporineae</taxon>
        <taxon>Cucurbitariaceae</taxon>
        <taxon>Cucurbitaria</taxon>
    </lineage>
</organism>
<dbReference type="GO" id="GO:0005509">
    <property type="term" value="F:calcium ion binding"/>
    <property type="evidence" value="ECO:0007669"/>
    <property type="project" value="InterPro"/>
</dbReference>
<dbReference type="SUPFAM" id="SSF47473">
    <property type="entry name" value="EF-hand"/>
    <property type="match status" value="1"/>
</dbReference>
<dbReference type="PANTHER" id="PTHR47957:SF3">
    <property type="entry name" value="ATP-DEPENDENT HELICASE HRQ1"/>
    <property type="match status" value="1"/>
</dbReference>
<dbReference type="InterPro" id="IPR055227">
    <property type="entry name" value="HRQ1_WHD"/>
</dbReference>
<feature type="compositionally biased region" description="Low complexity" evidence="3">
    <location>
        <begin position="45"/>
        <end position="61"/>
    </location>
</feature>
<comment type="caution">
    <text evidence="7">The sequence shown here is derived from an EMBL/GenBank/DDBJ whole genome shotgun (WGS) entry which is preliminary data.</text>
</comment>
<feature type="domain" description="Helicase ATP-binding" evidence="5">
    <location>
        <begin position="382"/>
        <end position="565"/>
    </location>
</feature>
<dbReference type="Gene3D" id="3.40.50.300">
    <property type="entry name" value="P-loop containing nucleotide triphosphate hydrolases"/>
    <property type="match status" value="2"/>
</dbReference>
<dbReference type="Pfam" id="PF13499">
    <property type="entry name" value="EF-hand_7"/>
    <property type="match status" value="1"/>
</dbReference>
<dbReference type="Gene3D" id="1.10.238.10">
    <property type="entry name" value="EF-hand"/>
    <property type="match status" value="2"/>
</dbReference>
<evidence type="ECO:0000256" key="2">
    <source>
        <dbReference type="ARBA" id="ARBA00022840"/>
    </source>
</evidence>
<feature type="domain" description="EF-hand" evidence="4">
    <location>
        <begin position="1382"/>
        <end position="1417"/>
    </location>
</feature>
<evidence type="ECO:0000259" key="4">
    <source>
        <dbReference type="PROSITE" id="PS50222"/>
    </source>
</evidence>
<dbReference type="SMART" id="SM00054">
    <property type="entry name" value="EFh"/>
    <property type="match status" value="2"/>
</dbReference>
<proteinExistence type="predicted"/>
<dbReference type="GO" id="GO:0016787">
    <property type="term" value="F:hydrolase activity"/>
    <property type="evidence" value="ECO:0007669"/>
    <property type="project" value="UniProtKB-KW"/>
</dbReference>
<feature type="domain" description="EF-hand" evidence="4">
    <location>
        <begin position="1311"/>
        <end position="1346"/>
    </location>
</feature>
<evidence type="ECO:0000259" key="5">
    <source>
        <dbReference type="PROSITE" id="PS51192"/>
    </source>
</evidence>
<accession>A0A9P4GCL7</accession>
<dbReference type="SMART" id="SM00490">
    <property type="entry name" value="HELICc"/>
    <property type="match status" value="1"/>
</dbReference>
<dbReference type="InterPro" id="IPR011545">
    <property type="entry name" value="DEAD/DEAH_box_helicase_dom"/>
</dbReference>
<dbReference type="GO" id="GO:0043138">
    <property type="term" value="F:3'-5' DNA helicase activity"/>
    <property type="evidence" value="ECO:0007669"/>
    <property type="project" value="TreeGrafter"/>
</dbReference>
<dbReference type="Pfam" id="PF08839">
    <property type="entry name" value="CDT1"/>
    <property type="match status" value="1"/>
</dbReference>
<keyword evidence="2" id="KW-0067">ATP-binding</keyword>
<feature type="domain" description="Helicase C-terminal" evidence="6">
    <location>
        <begin position="605"/>
        <end position="758"/>
    </location>
</feature>
<dbReference type="FunFam" id="1.10.238.10:FF:000001">
    <property type="entry name" value="Calmodulin 1"/>
    <property type="match status" value="1"/>
</dbReference>
<dbReference type="GeneID" id="63849263"/>
<dbReference type="EMBL" id="ML976617">
    <property type="protein sequence ID" value="KAF1843423.1"/>
    <property type="molecule type" value="Genomic_DNA"/>
</dbReference>
<dbReference type="PROSITE" id="PS51194">
    <property type="entry name" value="HELICASE_CTER"/>
    <property type="match status" value="1"/>
</dbReference>
<dbReference type="InterPro" id="IPR014001">
    <property type="entry name" value="Helicase_ATP-bd"/>
</dbReference>
<dbReference type="InterPro" id="IPR001650">
    <property type="entry name" value="Helicase_C-like"/>
</dbReference>
<dbReference type="Pfam" id="PF22982">
    <property type="entry name" value="WHD_HRQ1"/>
    <property type="match status" value="1"/>
</dbReference>
<dbReference type="CDD" id="cd17923">
    <property type="entry name" value="DEXHc_Hrq1-like"/>
    <property type="match status" value="1"/>
</dbReference>
<dbReference type="InterPro" id="IPR018973">
    <property type="entry name" value="MZB"/>
</dbReference>
<dbReference type="GO" id="GO:0005524">
    <property type="term" value="F:ATP binding"/>
    <property type="evidence" value="ECO:0007669"/>
    <property type="project" value="UniProtKB-KW"/>
</dbReference>
<keyword evidence="8" id="KW-1185">Reference proteome</keyword>
<dbReference type="CDD" id="cd18797">
    <property type="entry name" value="SF2_C_Hrq"/>
    <property type="match status" value="1"/>
</dbReference>
<dbReference type="PROSITE" id="PS51192">
    <property type="entry name" value="HELICASE_ATP_BIND_1"/>
    <property type="match status" value="1"/>
</dbReference>
<dbReference type="Pfam" id="PF00271">
    <property type="entry name" value="Helicase_C"/>
    <property type="match status" value="1"/>
</dbReference>
<protein>
    <submittedName>
        <fullName evidence="7">P-loop containing nucleoside triphosphate hydrolase protein</fullName>
    </submittedName>
</protein>
<dbReference type="GO" id="GO:0003676">
    <property type="term" value="F:nucleic acid binding"/>
    <property type="evidence" value="ECO:0007669"/>
    <property type="project" value="InterPro"/>
</dbReference>
<feature type="region of interest" description="Disordered" evidence="3">
    <location>
        <begin position="1"/>
        <end position="87"/>
    </location>
</feature>
<dbReference type="GO" id="GO:0005634">
    <property type="term" value="C:nucleus"/>
    <property type="evidence" value="ECO:0007669"/>
    <property type="project" value="TreeGrafter"/>
</dbReference>